<evidence type="ECO:0000313" key="2">
    <source>
        <dbReference type="EnsemblMetazoa" id="Aqu2.1.33684_001"/>
    </source>
</evidence>
<sequence>MLKVFLISALLLLTSQAAKYQRTVKYDNEILIRCPTGVEGMKEFLQLMMLMYGTSLLRAWLTSGLRKTWSRELVLIKKQPRNVLRLLVLKIWYINLKLITQEIKLEMISGLKITMDMMKYMNGIRT</sequence>
<dbReference type="InParanoid" id="A0A1X7V1L5"/>
<feature type="chain" id="PRO_5013185972" evidence="1">
    <location>
        <begin position="18"/>
        <end position="126"/>
    </location>
</feature>
<name>A0A1X7V1L5_AMPQE</name>
<protein>
    <submittedName>
        <fullName evidence="2">Uncharacterized protein</fullName>
    </submittedName>
</protein>
<organism evidence="2">
    <name type="scientific">Amphimedon queenslandica</name>
    <name type="common">Sponge</name>
    <dbReference type="NCBI Taxonomy" id="400682"/>
    <lineage>
        <taxon>Eukaryota</taxon>
        <taxon>Metazoa</taxon>
        <taxon>Porifera</taxon>
        <taxon>Demospongiae</taxon>
        <taxon>Heteroscleromorpha</taxon>
        <taxon>Haplosclerida</taxon>
        <taxon>Niphatidae</taxon>
        <taxon>Amphimedon</taxon>
    </lineage>
</organism>
<reference evidence="2" key="1">
    <citation type="submission" date="2017-05" db="UniProtKB">
        <authorList>
            <consortium name="EnsemblMetazoa"/>
        </authorList>
    </citation>
    <scope>IDENTIFICATION</scope>
</reference>
<dbReference type="EnsemblMetazoa" id="Aqu2.1.33684_001">
    <property type="protein sequence ID" value="Aqu2.1.33684_001"/>
    <property type="gene ID" value="Aqu2.1.33684"/>
</dbReference>
<dbReference type="AlphaFoldDB" id="A0A1X7V1L5"/>
<keyword evidence="1" id="KW-0732">Signal</keyword>
<proteinExistence type="predicted"/>
<feature type="signal peptide" evidence="1">
    <location>
        <begin position="1"/>
        <end position="17"/>
    </location>
</feature>
<evidence type="ECO:0000256" key="1">
    <source>
        <dbReference type="SAM" id="SignalP"/>
    </source>
</evidence>
<accession>A0A1X7V1L5</accession>
<dbReference type="OrthoDB" id="3626597at2759"/>